<feature type="transmembrane region" description="Helical" evidence="2">
    <location>
        <begin position="304"/>
        <end position="321"/>
    </location>
</feature>
<dbReference type="Pfam" id="PF02517">
    <property type="entry name" value="Rce1-like"/>
    <property type="match status" value="1"/>
</dbReference>
<dbReference type="EMBL" id="CP002551">
    <property type="protein sequence ID" value="ADZ09090.1"/>
    <property type="molecule type" value="Genomic_DNA"/>
</dbReference>
<reference evidence="5" key="1">
    <citation type="submission" date="2011-02" db="EMBL/GenBank/DDBJ databases">
        <title>Complete sequence of Methanobacterium sp. AL-21.</title>
        <authorList>
            <consortium name="US DOE Joint Genome Institute"/>
            <person name="Lucas S."/>
            <person name="Copeland A."/>
            <person name="Lapidus A."/>
            <person name="Cheng J.-F."/>
            <person name="Goodwin L."/>
            <person name="Pitluck S."/>
            <person name="Chertkov O."/>
            <person name="Detter J.C."/>
            <person name="Han C."/>
            <person name="Tapia R."/>
            <person name="Land M."/>
            <person name="Hauser L."/>
            <person name="Kyrpides N."/>
            <person name="Ivanova N."/>
            <person name="Mikhailova N."/>
            <person name="Pagani I."/>
            <person name="Cadillo-Quiroz H."/>
            <person name="Imachi H."/>
            <person name="Zinder S."/>
            <person name="Liu W."/>
            <person name="Woyke T."/>
        </authorList>
    </citation>
    <scope>NUCLEOTIDE SEQUENCE [LARGE SCALE GENOMIC DNA]</scope>
    <source>
        <strain evidence="5">AL-21</strain>
    </source>
</reference>
<dbReference type="RefSeq" id="WP_013644441.1">
    <property type="nucleotide sequence ID" value="NC_015216.1"/>
</dbReference>
<dbReference type="eggNOG" id="arCOG02769">
    <property type="taxonomic scope" value="Archaea"/>
</dbReference>
<accession>F0TBL3</accession>
<feature type="repeat" description="TPR" evidence="1">
    <location>
        <begin position="46"/>
        <end position="79"/>
    </location>
</feature>
<gene>
    <name evidence="4" type="ordered locus">Metbo_0840</name>
</gene>
<feature type="transmembrane region" description="Helical" evidence="2">
    <location>
        <begin position="365"/>
        <end position="383"/>
    </location>
</feature>
<dbReference type="PROSITE" id="PS50005">
    <property type="entry name" value="TPR"/>
    <property type="match status" value="2"/>
</dbReference>
<dbReference type="HOGENOM" id="CLU_629487_0_0_2"/>
<dbReference type="Proteomes" id="UP000007490">
    <property type="component" value="Chromosome"/>
</dbReference>
<organism evidence="4 5">
    <name type="scientific">Methanobacterium lacus (strain AL-21)</name>
    <dbReference type="NCBI Taxonomy" id="877455"/>
    <lineage>
        <taxon>Archaea</taxon>
        <taxon>Methanobacteriati</taxon>
        <taxon>Methanobacteriota</taxon>
        <taxon>Methanomada group</taxon>
        <taxon>Methanobacteria</taxon>
        <taxon>Methanobacteriales</taxon>
        <taxon>Methanobacteriaceae</taxon>
        <taxon>Methanobacterium</taxon>
    </lineage>
</organism>
<feature type="transmembrane region" description="Helical" evidence="2">
    <location>
        <begin position="389"/>
        <end position="405"/>
    </location>
</feature>
<keyword evidence="2" id="KW-0812">Transmembrane</keyword>
<dbReference type="KEGG" id="mel:Metbo_0840"/>
<feature type="transmembrane region" description="Helical" evidence="2">
    <location>
        <begin position="240"/>
        <end position="259"/>
    </location>
</feature>
<dbReference type="STRING" id="877455.Metbo_0840"/>
<dbReference type="eggNOG" id="arCOG03045">
    <property type="taxonomic scope" value="Archaea"/>
</dbReference>
<evidence type="ECO:0000259" key="3">
    <source>
        <dbReference type="Pfam" id="PF02517"/>
    </source>
</evidence>
<dbReference type="PROSITE" id="PS50293">
    <property type="entry name" value="TPR_REGION"/>
    <property type="match status" value="1"/>
</dbReference>
<dbReference type="PANTHER" id="PTHR10098">
    <property type="entry name" value="RAPSYN-RELATED"/>
    <property type="match status" value="1"/>
</dbReference>
<sequence length="444" mass="50372">MVQYDAQEYLNQGSKFHELGSLDKALTYYYKALDYLKGTDDKKTEADALLEIGNIYIEKENYENAQDYYEKSLNTYKTADDDIGEGYALTGIGLIHEKQEKYADARNYYVDAEAKFENRSDRERKAAIISLTAGTYEAQGAWEDAIMEYRRSLSIYRKVKDNDKQETIKDKIEHLSIERGKQKTSRSEKILAVSYVFALILAEVTVTYVNKETGLVIEALILMALLVNSSLNVSYNYSVLLRSMMALPMIRIIGLSIPLMQIQSLYWFPIIAVPLFAAAYTIMKNQGLTRQHIGLIWGNKKVQFLIALTGIFLGITEYIILQPKPLIAVLNPVNLIIASIILIISTGLAEELLFRGIIQKNAENVFGIFLGLLYTAVLFTALHIGWNNFYDLIFVFGVALFYGYAFQKTRSIVGVTLSHGISNSFLFLIVPFYAPLLFHYLPII</sequence>
<dbReference type="GeneID" id="24964520"/>
<keyword evidence="1" id="KW-0802">TPR repeat</keyword>
<evidence type="ECO:0000256" key="1">
    <source>
        <dbReference type="PROSITE-ProRule" id="PRU00339"/>
    </source>
</evidence>
<evidence type="ECO:0000256" key="2">
    <source>
        <dbReference type="SAM" id="Phobius"/>
    </source>
</evidence>
<dbReference type="Pfam" id="PF13424">
    <property type="entry name" value="TPR_12"/>
    <property type="match status" value="1"/>
</dbReference>
<feature type="domain" description="CAAX prenyl protease 2/Lysostaphin resistance protein A-like" evidence="3">
    <location>
        <begin position="333"/>
        <end position="424"/>
    </location>
</feature>
<dbReference type="InterPro" id="IPR011990">
    <property type="entry name" value="TPR-like_helical_dom_sf"/>
</dbReference>
<protein>
    <submittedName>
        <fullName evidence="4">Abortive infection protein</fullName>
    </submittedName>
</protein>
<keyword evidence="2" id="KW-0472">Membrane</keyword>
<feature type="repeat" description="TPR" evidence="1">
    <location>
        <begin position="6"/>
        <end position="39"/>
    </location>
</feature>
<keyword evidence="2" id="KW-1133">Transmembrane helix</keyword>
<dbReference type="GO" id="GO:0004175">
    <property type="term" value="F:endopeptidase activity"/>
    <property type="evidence" value="ECO:0007669"/>
    <property type="project" value="UniProtKB-ARBA"/>
</dbReference>
<feature type="transmembrane region" description="Helical" evidence="2">
    <location>
        <begin position="215"/>
        <end position="233"/>
    </location>
</feature>
<dbReference type="OrthoDB" id="275779at2157"/>
<feature type="transmembrane region" description="Helical" evidence="2">
    <location>
        <begin position="190"/>
        <end position="209"/>
    </location>
</feature>
<keyword evidence="5" id="KW-1185">Reference proteome</keyword>
<proteinExistence type="predicted"/>
<dbReference type="SUPFAM" id="SSF48452">
    <property type="entry name" value="TPR-like"/>
    <property type="match status" value="1"/>
</dbReference>
<evidence type="ECO:0000313" key="5">
    <source>
        <dbReference type="Proteomes" id="UP000007490"/>
    </source>
</evidence>
<feature type="transmembrane region" description="Helical" evidence="2">
    <location>
        <begin position="265"/>
        <end position="283"/>
    </location>
</feature>
<name>F0TBL3_METLA</name>
<feature type="transmembrane region" description="Helical" evidence="2">
    <location>
        <begin position="425"/>
        <end position="443"/>
    </location>
</feature>
<evidence type="ECO:0000313" key="4">
    <source>
        <dbReference type="EMBL" id="ADZ09090.1"/>
    </source>
</evidence>
<dbReference type="InterPro" id="IPR003675">
    <property type="entry name" value="Rce1/LyrA-like_dom"/>
</dbReference>
<dbReference type="InterPro" id="IPR019734">
    <property type="entry name" value="TPR_rpt"/>
</dbReference>
<dbReference type="AlphaFoldDB" id="F0TBL3"/>
<dbReference type="SMART" id="SM00028">
    <property type="entry name" value="TPR"/>
    <property type="match status" value="4"/>
</dbReference>
<dbReference type="GO" id="GO:0080120">
    <property type="term" value="P:CAAX-box protein maturation"/>
    <property type="evidence" value="ECO:0007669"/>
    <property type="project" value="UniProtKB-ARBA"/>
</dbReference>
<feature type="transmembrane region" description="Helical" evidence="2">
    <location>
        <begin position="333"/>
        <end position="353"/>
    </location>
</feature>
<reference evidence="4 5" key="2">
    <citation type="journal article" date="2014" name="Int. J. Syst. Evol. Microbiol.">
        <title>Methanobacterium paludis sp. nov. and a novel strain of Methanobacterium lacus isolated from northern peatlands.</title>
        <authorList>
            <person name="Cadillo-Quiroz H."/>
            <person name="Brauer S.L."/>
            <person name="Goodson N."/>
            <person name="Yavitt J.B."/>
            <person name="Zinder S.H."/>
        </authorList>
    </citation>
    <scope>NUCLEOTIDE SEQUENCE [LARGE SCALE GENOMIC DNA]</scope>
    <source>
        <strain evidence="4 5">AL-21</strain>
    </source>
</reference>
<dbReference type="Gene3D" id="1.25.40.10">
    <property type="entry name" value="Tetratricopeptide repeat domain"/>
    <property type="match status" value="1"/>
</dbReference>